<dbReference type="Pfam" id="PF13416">
    <property type="entry name" value="SBP_bac_8"/>
    <property type="match status" value="1"/>
</dbReference>
<keyword evidence="4" id="KW-0408">Iron</keyword>
<accession>A0A0F5YK49</accession>
<keyword evidence="4" id="KW-0479">Metal-binding</keyword>
<dbReference type="InterPro" id="IPR026045">
    <property type="entry name" value="Ferric-bd"/>
</dbReference>
<feature type="binding site" evidence="4">
    <location>
        <position position="231"/>
    </location>
    <ligand>
        <name>Fe cation</name>
        <dbReference type="ChEBI" id="CHEBI:24875"/>
    </ligand>
</feature>
<evidence type="ECO:0000256" key="1">
    <source>
        <dbReference type="ARBA" id="ARBA00008520"/>
    </source>
</evidence>
<comment type="similarity">
    <text evidence="1">Belongs to the bacterial solute-binding protein 1 family.</text>
</comment>
<dbReference type="AlphaFoldDB" id="A0A0F5YK49"/>
<feature type="signal peptide" evidence="5">
    <location>
        <begin position="1"/>
        <end position="17"/>
    </location>
</feature>
<feature type="binding site" evidence="4">
    <location>
        <position position="232"/>
    </location>
    <ligand>
        <name>Fe cation</name>
        <dbReference type="ChEBI" id="CHEBI:24875"/>
    </ligand>
</feature>
<dbReference type="InterPro" id="IPR006311">
    <property type="entry name" value="TAT_signal"/>
</dbReference>
<comment type="caution">
    <text evidence="6">The sequence shown here is derived from an EMBL/GenBank/DDBJ whole genome shotgun (WGS) entry which is preliminary data.</text>
</comment>
<feature type="chain" id="PRO_5002497768" evidence="5">
    <location>
        <begin position="18"/>
        <end position="350"/>
    </location>
</feature>
<evidence type="ECO:0000256" key="5">
    <source>
        <dbReference type="SAM" id="SignalP"/>
    </source>
</evidence>
<dbReference type="Gene3D" id="3.40.190.10">
    <property type="entry name" value="Periplasmic binding protein-like II"/>
    <property type="match status" value="2"/>
</dbReference>
<dbReference type="Proteomes" id="UP000033607">
    <property type="component" value="Unassembled WGS sequence"/>
</dbReference>
<dbReference type="GO" id="GO:0030288">
    <property type="term" value="C:outer membrane-bounded periplasmic space"/>
    <property type="evidence" value="ECO:0007669"/>
    <property type="project" value="TreeGrafter"/>
</dbReference>
<keyword evidence="2" id="KW-0406">Ion transport</keyword>
<dbReference type="CDD" id="cd13542">
    <property type="entry name" value="PBP2_FutA1_ilke"/>
    <property type="match status" value="1"/>
</dbReference>
<evidence type="ECO:0000256" key="2">
    <source>
        <dbReference type="ARBA" id="ARBA00022496"/>
    </source>
</evidence>
<name>A0A0F5YK49_9CYAN</name>
<dbReference type="PIRSF" id="PIRSF002825">
    <property type="entry name" value="CfbpA"/>
    <property type="match status" value="1"/>
</dbReference>
<evidence type="ECO:0000313" key="6">
    <source>
        <dbReference type="EMBL" id="KKD39299.1"/>
    </source>
</evidence>
<dbReference type="RefSeq" id="WP_046277208.1">
    <property type="nucleotide sequence ID" value="NZ_LATL02000181.1"/>
</dbReference>
<evidence type="ECO:0000256" key="4">
    <source>
        <dbReference type="PIRSR" id="PIRSR002825-1"/>
    </source>
</evidence>
<dbReference type="PANTHER" id="PTHR30006">
    <property type="entry name" value="THIAMINE-BINDING PERIPLASMIC PROTEIN-RELATED"/>
    <property type="match status" value="1"/>
</dbReference>
<dbReference type="PANTHER" id="PTHR30006:SF15">
    <property type="entry name" value="IRON-UTILIZATION PERIPLASMIC PROTEIN"/>
    <property type="match status" value="1"/>
</dbReference>
<proteinExistence type="inferred from homology"/>
<dbReference type="OrthoDB" id="9769319at2"/>
<evidence type="ECO:0000256" key="3">
    <source>
        <dbReference type="ARBA" id="ARBA00022729"/>
    </source>
</evidence>
<dbReference type="PATRIC" id="fig|1637645.4.peg.3583"/>
<dbReference type="GO" id="GO:0006826">
    <property type="term" value="P:iron ion transport"/>
    <property type="evidence" value="ECO:0007669"/>
    <property type="project" value="UniProtKB-KW"/>
</dbReference>
<dbReference type="EMBL" id="LATL02000181">
    <property type="protein sequence ID" value="KKD39299.1"/>
    <property type="molecule type" value="Genomic_DNA"/>
</dbReference>
<dbReference type="SUPFAM" id="SSF53850">
    <property type="entry name" value="Periplasmic binding protein-like II"/>
    <property type="match status" value="1"/>
</dbReference>
<organism evidence="6 7">
    <name type="scientific">Limnoraphis robusta CS-951</name>
    <dbReference type="NCBI Taxonomy" id="1637645"/>
    <lineage>
        <taxon>Bacteria</taxon>
        <taxon>Bacillati</taxon>
        <taxon>Cyanobacteriota</taxon>
        <taxon>Cyanophyceae</taxon>
        <taxon>Oscillatoriophycideae</taxon>
        <taxon>Oscillatoriales</taxon>
        <taxon>Sirenicapillariaceae</taxon>
        <taxon>Limnoraphis</taxon>
    </lineage>
</organism>
<dbReference type="GO" id="GO:0046872">
    <property type="term" value="F:metal ion binding"/>
    <property type="evidence" value="ECO:0007669"/>
    <property type="project" value="UniProtKB-KW"/>
</dbReference>
<gene>
    <name evidence="6" type="ORF">WN50_03970</name>
</gene>
<dbReference type="PROSITE" id="PS51318">
    <property type="entry name" value="TAT"/>
    <property type="match status" value="1"/>
</dbReference>
<dbReference type="InterPro" id="IPR006059">
    <property type="entry name" value="SBP"/>
</dbReference>
<reference evidence="6 7" key="1">
    <citation type="submission" date="2015-06" db="EMBL/GenBank/DDBJ databases">
        <title>Draft genome assembly of filamentous brackish cyanobacterium Limnoraphis robusta strain CS-951.</title>
        <authorList>
            <person name="Willis A."/>
            <person name="Parks M."/>
            <person name="Burford M.A."/>
        </authorList>
    </citation>
    <scope>NUCLEOTIDE SEQUENCE [LARGE SCALE GENOMIC DNA]</scope>
    <source>
        <strain evidence="6 7">CS-951</strain>
    </source>
</reference>
<keyword evidence="2" id="KW-0813">Transport</keyword>
<keyword evidence="2" id="KW-0410">Iron transport</keyword>
<evidence type="ECO:0000313" key="7">
    <source>
        <dbReference type="Proteomes" id="UP000033607"/>
    </source>
</evidence>
<sequence length="350" mass="37683">MSKITRRVFLASGTAIAAVTLGELGRRNPSFANAGVVNLYSSRHYDTDNQLYEGFTKKTGIKINLVEGDAAQLTERIKSEGANSPADVLISVDAGNLWKAQQQGIFQPISSSVLNNAIPANLRDPGNHWFGLSKRARVIMYNKAKVNPAQLSTYENLADPKWKGKVLIRSSSNIYNQSLVASLLEVHGGAETEKWAKALVANFGRPPEGNDTAQIQAVAAGVGDLAIANTYYLARLASSSKAEDKAVAQKVGMFFPNQRDRGTHINISGAGVVKSAPNKAGAVKFLEYLVSPEAQKIFAQGNHEYPVVSGVPVSGTLSQFGTFKSDSMNVAVYGKQNPEAIRLMDRAGWK</sequence>
<protein>
    <submittedName>
        <fullName evidence="6">Iron deficiency-induced protein A</fullName>
    </submittedName>
</protein>
<keyword evidence="3 5" id="KW-0732">Signal</keyword>
<feature type="binding site" evidence="4">
    <location>
        <position position="44"/>
    </location>
    <ligand>
        <name>Fe cation</name>
        <dbReference type="ChEBI" id="CHEBI:24875"/>
    </ligand>
</feature>